<feature type="domain" description="Rhodanese" evidence="1">
    <location>
        <begin position="26"/>
        <end position="119"/>
    </location>
</feature>
<dbReference type="GO" id="GO:0004792">
    <property type="term" value="F:thiosulfate-cyanide sulfurtransferase activity"/>
    <property type="evidence" value="ECO:0007669"/>
    <property type="project" value="TreeGrafter"/>
</dbReference>
<dbReference type="Pfam" id="PF00581">
    <property type="entry name" value="Rhodanese"/>
    <property type="match status" value="1"/>
</dbReference>
<accession>A0A455T2I9</accession>
<dbReference type="PANTHER" id="PTHR44086">
    <property type="entry name" value="THIOSULFATE SULFURTRANSFERASE RDL2, MITOCHONDRIAL-RELATED"/>
    <property type="match status" value="1"/>
</dbReference>
<dbReference type="SMART" id="SM00450">
    <property type="entry name" value="RHOD"/>
    <property type="match status" value="1"/>
</dbReference>
<dbReference type="Gene3D" id="3.40.250.10">
    <property type="entry name" value="Rhodanese-like domain"/>
    <property type="match status" value="1"/>
</dbReference>
<dbReference type="SUPFAM" id="SSF52821">
    <property type="entry name" value="Rhodanese/Cell cycle control phosphatase"/>
    <property type="match status" value="1"/>
</dbReference>
<dbReference type="InterPro" id="IPR036873">
    <property type="entry name" value="Rhodanese-like_dom_sf"/>
</dbReference>
<evidence type="ECO:0000313" key="2">
    <source>
        <dbReference type="EMBL" id="BBH94138.1"/>
    </source>
</evidence>
<organism evidence="2">
    <name type="scientific">Thermogemmatispora argillosa</name>
    <dbReference type="NCBI Taxonomy" id="2045280"/>
    <lineage>
        <taxon>Bacteria</taxon>
        <taxon>Bacillati</taxon>
        <taxon>Chloroflexota</taxon>
        <taxon>Ktedonobacteria</taxon>
        <taxon>Thermogemmatisporales</taxon>
        <taxon>Thermogemmatisporaceae</taxon>
        <taxon>Thermogemmatispora</taxon>
    </lineage>
</organism>
<name>A0A455T2I9_9CHLR</name>
<dbReference type="PANTHER" id="PTHR44086:SF10">
    <property type="entry name" value="THIOSULFATE SULFURTRANSFERASE_RHODANESE-LIKE DOMAIN-CONTAINING PROTEIN 3"/>
    <property type="match status" value="1"/>
</dbReference>
<reference evidence="2" key="1">
    <citation type="submission" date="2018-12" db="EMBL/GenBank/DDBJ databases">
        <title>Novel natural products biosynthetic potential of the class Ktedonobacteria.</title>
        <authorList>
            <person name="Zheng Y."/>
            <person name="Saitou A."/>
            <person name="Wang C.M."/>
            <person name="Toyoda A."/>
            <person name="Minakuchi Y."/>
            <person name="Sekiguchi Y."/>
            <person name="Ueda K."/>
            <person name="Takano H."/>
            <person name="Sakai Y."/>
            <person name="Yokota A."/>
            <person name="Yabe S."/>
        </authorList>
    </citation>
    <scope>NUCLEOTIDE SEQUENCE</scope>
    <source>
        <strain evidence="2">A3-2</strain>
    </source>
</reference>
<evidence type="ECO:0000259" key="1">
    <source>
        <dbReference type="PROSITE" id="PS50206"/>
    </source>
</evidence>
<dbReference type="PROSITE" id="PS50206">
    <property type="entry name" value="RHODANESE_3"/>
    <property type="match status" value="1"/>
</dbReference>
<protein>
    <recommendedName>
        <fullName evidence="1">Rhodanese domain-containing protein</fullName>
    </recommendedName>
</protein>
<sequence length="123" mass="13116">MPADEYATAAPQPYQTIGPAEAKELMASGARVIDVRWPSEWQQGHIPGATLLPLSGIYAFGQALRELQLSPSEKVIFVCAVGQRSALAAEIASLLGFQQVYNLASGMHGWLLSGYPIEQASSA</sequence>
<proteinExistence type="predicted"/>
<dbReference type="EMBL" id="AP019377">
    <property type="protein sequence ID" value="BBH94138.1"/>
    <property type="molecule type" value="Genomic_DNA"/>
</dbReference>
<dbReference type="CDD" id="cd00158">
    <property type="entry name" value="RHOD"/>
    <property type="match status" value="1"/>
</dbReference>
<dbReference type="AlphaFoldDB" id="A0A455T2I9"/>
<gene>
    <name evidence="2" type="ORF">KTA_23370</name>
</gene>
<dbReference type="InterPro" id="IPR001763">
    <property type="entry name" value="Rhodanese-like_dom"/>
</dbReference>